<dbReference type="Gene3D" id="3.30.457.10">
    <property type="entry name" value="Copper amine oxidase-like, N-terminal domain"/>
    <property type="match status" value="1"/>
</dbReference>
<proteinExistence type="predicted"/>
<evidence type="ECO:0000259" key="1">
    <source>
        <dbReference type="Pfam" id="PF07833"/>
    </source>
</evidence>
<comment type="caution">
    <text evidence="2">The sequence shown here is derived from an EMBL/GenBank/DDBJ whole genome shotgun (WGS) entry which is preliminary data.</text>
</comment>
<evidence type="ECO:0000313" key="2">
    <source>
        <dbReference type="EMBL" id="HIT85629.1"/>
    </source>
</evidence>
<organism evidence="2 3">
    <name type="scientific">Candidatus Ornithomonoglobus intestinigallinarum</name>
    <dbReference type="NCBI Taxonomy" id="2840894"/>
    <lineage>
        <taxon>Bacteria</taxon>
        <taxon>Bacillati</taxon>
        <taxon>Bacillota</taxon>
        <taxon>Clostridia</taxon>
        <taxon>Candidatus Ornithomonoglobus</taxon>
    </lineage>
</organism>
<dbReference type="Pfam" id="PF07833">
    <property type="entry name" value="Cu_amine_oxidN1"/>
    <property type="match status" value="1"/>
</dbReference>
<dbReference type="SUPFAM" id="SSF55383">
    <property type="entry name" value="Copper amine oxidase, domain N"/>
    <property type="match status" value="1"/>
</dbReference>
<dbReference type="InterPro" id="IPR036582">
    <property type="entry name" value="Mao_N_sf"/>
</dbReference>
<accession>A0A9D1H5J9</accession>
<feature type="domain" description="Copper amine oxidase-like N-terminal" evidence="1">
    <location>
        <begin position="3"/>
        <end position="110"/>
    </location>
</feature>
<sequence>MLLNGREIEFKDQAPVIINDRTLVPVRAIFEALGADVSWLPESMKVVANTASVNVTMTIGQNDYFVNGEKRTLDVPAQIMNDRTMVPARAAAEAFGCSVGWDDASKTVIING</sequence>
<dbReference type="EMBL" id="DVLU01000067">
    <property type="protein sequence ID" value="HIT85629.1"/>
    <property type="molecule type" value="Genomic_DNA"/>
</dbReference>
<name>A0A9D1H5J9_9FIRM</name>
<dbReference type="AlphaFoldDB" id="A0A9D1H5J9"/>
<gene>
    <name evidence="2" type="ORF">IAA60_06980</name>
</gene>
<reference evidence="2" key="2">
    <citation type="journal article" date="2021" name="PeerJ">
        <title>Extensive microbial diversity within the chicken gut microbiome revealed by metagenomics and culture.</title>
        <authorList>
            <person name="Gilroy R."/>
            <person name="Ravi A."/>
            <person name="Getino M."/>
            <person name="Pursley I."/>
            <person name="Horton D.L."/>
            <person name="Alikhan N.F."/>
            <person name="Baker D."/>
            <person name="Gharbi K."/>
            <person name="Hall N."/>
            <person name="Watson M."/>
            <person name="Adriaenssens E.M."/>
            <person name="Foster-Nyarko E."/>
            <person name="Jarju S."/>
            <person name="Secka A."/>
            <person name="Antonio M."/>
            <person name="Oren A."/>
            <person name="Chaudhuri R.R."/>
            <person name="La Ragione R."/>
            <person name="Hildebrand F."/>
            <person name="Pallen M.J."/>
        </authorList>
    </citation>
    <scope>NUCLEOTIDE SEQUENCE</scope>
    <source>
        <strain evidence="2">CHK181-108</strain>
    </source>
</reference>
<dbReference type="Proteomes" id="UP000824165">
    <property type="component" value="Unassembled WGS sequence"/>
</dbReference>
<evidence type="ECO:0000313" key="3">
    <source>
        <dbReference type="Proteomes" id="UP000824165"/>
    </source>
</evidence>
<dbReference type="InterPro" id="IPR012854">
    <property type="entry name" value="Cu_amine_oxidase-like_N"/>
</dbReference>
<reference evidence="2" key="1">
    <citation type="submission" date="2020-10" db="EMBL/GenBank/DDBJ databases">
        <authorList>
            <person name="Gilroy R."/>
        </authorList>
    </citation>
    <scope>NUCLEOTIDE SEQUENCE</scope>
    <source>
        <strain evidence="2">CHK181-108</strain>
    </source>
</reference>
<protein>
    <submittedName>
        <fullName evidence="2">Copper amine oxidase N-terminal domain-containing protein</fullName>
    </submittedName>
</protein>